<dbReference type="AlphaFoldDB" id="U2SBX2"/>
<dbReference type="EMBL" id="AWVP01000015">
    <property type="protein sequence ID" value="ERK60252.1"/>
    <property type="molecule type" value="Genomic_DNA"/>
</dbReference>
<feature type="transmembrane region" description="Helical" evidence="1">
    <location>
        <begin position="45"/>
        <end position="65"/>
    </location>
</feature>
<gene>
    <name evidence="2" type="ORF">HMPREF1983_00242</name>
</gene>
<keyword evidence="1" id="KW-0472">Membrane</keyword>
<sequence length="66" mass="7569">MFFLYRLFIDSKKSYNLLAGMTEEKAIEIKNNSEEEKKVIKTAKIVGYVVIITALVLLVSAWTSIR</sequence>
<dbReference type="HOGENOM" id="CLU_2824954_0_0_9"/>
<dbReference type="PATRIC" id="fig|1321820.3.peg.237"/>
<organism evidence="2 3">
    <name type="scientific">Gemella bergeri ATCC 700627</name>
    <dbReference type="NCBI Taxonomy" id="1321820"/>
    <lineage>
        <taxon>Bacteria</taxon>
        <taxon>Bacillati</taxon>
        <taxon>Bacillota</taxon>
        <taxon>Bacilli</taxon>
        <taxon>Bacillales</taxon>
        <taxon>Gemellaceae</taxon>
        <taxon>Gemella</taxon>
    </lineage>
</organism>
<reference evidence="2 3" key="1">
    <citation type="submission" date="2013-08" db="EMBL/GenBank/DDBJ databases">
        <authorList>
            <person name="Weinstock G."/>
            <person name="Sodergren E."/>
            <person name="Wylie T."/>
            <person name="Fulton L."/>
            <person name="Fulton R."/>
            <person name="Fronick C."/>
            <person name="O'Laughlin M."/>
            <person name="Godfrey J."/>
            <person name="Miner T."/>
            <person name="Herter B."/>
            <person name="Appelbaum E."/>
            <person name="Cordes M."/>
            <person name="Lek S."/>
            <person name="Wollam A."/>
            <person name="Pepin K.H."/>
            <person name="Palsikar V.B."/>
            <person name="Mitreva M."/>
            <person name="Wilson R.K."/>
        </authorList>
    </citation>
    <scope>NUCLEOTIDE SEQUENCE [LARGE SCALE GENOMIC DNA]</scope>
    <source>
        <strain evidence="2 3">ATCC 700627</strain>
    </source>
</reference>
<proteinExistence type="predicted"/>
<keyword evidence="3" id="KW-1185">Reference proteome</keyword>
<evidence type="ECO:0000256" key="1">
    <source>
        <dbReference type="SAM" id="Phobius"/>
    </source>
</evidence>
<keyword evidence="1" id="KW-1133">Transmembrane helix</keyword>
<evidence type="ECO:0000313" key="3">
    <source>
        <dbReference type="Proteomes" id="UP000016637"/>
    </source>
</evidence>
<comment type="caution">
    <text evidence="2">The sequence shown here is derived from an EMBL/GenBank/DDBJ whole genome shotgun (WGS) entry which is preliminary data.</text>
</comment>
<protein>
    <submittedName>
        <fullName evidence="2">Uncharacterized protein</fullName>
    </submittedName>
</protein>
<name>U2SBX2_9BACL</name>
<accession>U2SBX2</accession>
<keyword evidence="1" id="KW-0812">Transmembrane</keyword>
<evidence type="ECO:0000313" key="2">
    <source>
        <dbReference type="EMBL" id="ERK60252.1"/>
    </source>
</evidence>
<dbReference type="Proteomes" id="UP000016637">
    <property type="component" value="Unassembled WGS sequence"/>
</dbReference>